<keyword evidence="1" id="KW-1133">Transmembrane helix</keyword>
<sequence>MSDNPHLYILEHHKFQLLKVLNEGEFHLVALVKNLEGINLELQLYIRSDHTSAMLDRFDVKVKRQYKFKERFTLPIAAYACHDKYTILCYRQVDSYALIPGFGFHDQEYASDDFEAIFNALELIESDLEKEPSLTPLIPGLRLIKTKNDYSVRLRIPGASPVHQSIITQNKADLLDLCPSDKLTPTEQFFLFRNRLLLYFICGKAKPIEFRSLYSLSPAMKKLFQAIKKNPKNCQLSLHEIYADLIRIEKRRKLIKIGISTFLLLFILAFIFKDSFFQSTWLGDIYDPPLEEKIILKTKENSPKKFSETALSNEQQVIQNLVELGYAQKATLRQQLSRPFYKNDANFQSFSFEIENLISQNFSHSLQEAKRAMETQAFDRAEQILASIKINYPKHPKQRELDNLAVSIPFKRAQSQQQQVKKKILVEQDIPSLEAVKSAYKKRLIKPLENLKSIYDLAKSYEDEIENNDLRHLLRCERLYAKAEYQLFYDAIKEKNLQGATAFLARHFPQYKTVKKITPYGFDLDDGSQASFTFFNEEQIADLFMTNISNSERKNINMALYCYKHKLNELFQAFSAQVKDPKNQKLLEFILRSVKVRESLKQQNIVES</sequence>
<proteinExistence type="predicted"/>
<evidence type="ECO:0000313" key="2">
    <source>
        <dbReference type="EMBL" id="WDE98735.1"/>
    </source>
</evidence>
<keyword evidence="3" id="KW-1185">Reference proteome</keyword>
<reference evidence="2 3" key="1">
    <citation type="submission" date="2023-02" db="EMBL/GenBank/DDBJ databases">
        <title>Genome sequence of Lentisphaera profundi SAORIC-696.</title>
        <authorList>
            <person name="Kim e."/>
            <person name="Cho J.-C."/>
            <person name="Choi A."/>
            <person name="Kang I."/>
        </authorList>
    </citation>
    <scope>NUCLEOTIDE SEQUENCE [LARGE SCALE GENOMIC DNA]</scope>
    <source>
        <strain evidence="2 3">SAORIC-696</strain>
    </source>
</reference>
<name>A0ABY7VWX2_9BACT</name>
<keyword evidence="1" id="KW-0812">Transmembrane</keyword>
<organism evidence="2 3">
    <name type="scientific">Lentisphaera profundi</name>
    <dbReference type="NCBI Taxonomy" id="1658616"/>
    <lineage>
        <taxon>Bacteria</taxon>
        <taxon>Pseudomonadati</taxon>
        <taxon>Lentisphaerota</taxon>
        <taxon>Lentisphaeria</taxon>
        <taxon>Lentisphaerales</taxon>
        <taxon>Lentisphaeraceae</taxon>
        <taxon>Lentisphaera</taxon>
    </lineage>
</organism>
<evidence type="ECO:0000256" key="1">
    <source>
        <dbReference type="SAM" id="Phobius"/>
    </source>
</evidence>
<keyword evidence="1" id="KW-0472">Membrane</keyword>
<feature type="transmembrane region" description="Helical" evidence="1">
    <location>
        <begin position="254"/>
        <end position="272"/>
    </location>
</feature>
<dbReference type="Proteomes" id="UP001214250">
    <property type="component" value="Chromosome 2"/>
</dbReference>
<protein>
    <submittedName>
        <fullName evidence="2">Uncharacterized protein</fullName>
    </submittedName>
</protein>
<evidence type="ECO:0000313" key="3">
    <source>
        <dbReference type="Proteomes" id="UP001214250"/>
    </source>
</evidence>
<gene>
    <name evidence="2" type="ORF">PQO03_12905</name>
</gene>
<dbReference type="EMBL" id="CP117812">
    <property type="protein sequence ID" value="WDE98735.1"/>
    <property type="molecule type" value="Genomic_DNA"/>
</dbReference>
<dbReference type="RefSeq" id="WP_274153604.1">
    <property type="nucleotide sequence ID" value="NZ_CP117812.1"/>
</dbReference>
<accession>A0ABY7VWX2</accession>